<protein>
    <submittedName>
        <fullName evidence="1">Uncharacterized protein</fullName>
    </submittedName>
</protein>
<proteinExistence type="predicted"/>
<dbReference type="EMBL" id="BGZK01000331">
    <property type="protein sequence ID" value="GBP37260.1"/>
    <property type="molecule type" value="Genomic_DNA"/>
</dbReference>
<keyword evidence="2" id="KW-1185">Reference proteome</keyword>
<dbReference type="OrthoDB" id="6597836at2759"/>
<sequence length="201" mass="22897">MPRPGPRAWKVAAIKPVQPSGTSFWTLLQELEELSIYVQAFSDNVVLMFSGQSALSIEEEANRARTRNKLMFAPLKNNSMVLTRKLKNDDPVVVRTIYITAIEPIVLYASCTRASATWKARRTKYAAKTCGAHHAVALHSTLIFLRLLPLDIRVREAAWLYKVKRGKDKEDTFVNRDLERTVYFGDLPRSARVLEIGYERS</sequence>
<comment type="caution">
    <text evidence="1">The sequence shown here is derived from an EMBL/GenBank/DDBJ whole genome shotgun (WGS) entry which is preliminary data.</text>
</comment>
<reference evidence="1 2" key="1">
    <citation type="journal article" date="2019" name="Commun. Biol.">
        <title>The bagworm genome reveals a unique fibroin gene that provides high tensile strength.</title>
        <authorList>
            <person name="Kono N."/>
            <person name="Nakamura H."/>
            <person name="Ohtoshi R."/>
            <person name="Tomita M."/>
            <person name="Numata K."/>
            <person name="Arakawa K."/>
        </authorList>
    </citation>
    <scope>NUCLEOTIDE SEQUENCE [LARGE SCALE GENOMIC DNA]</scope>
</reference>
<evidence type="ECO:0000313" key="1">
    <source>
        <dbReference type="EMBL" id="GBP37260.1"/>
    </source>
</evidence>
<accession>A0A4C1VFA8</accession>
<evidence type="ECO:0000313" key="2">
    <source>
        <dbReference type="Proteomes" id="UP000299102"/>
    </source>
</evidence>
<gene>
    <name evidence="1" type="ORF">EVAR_35693_1</name>
</gene>
<dbReference type="AlphaFoldDB" id="A0A4C1VFA8"/>
<dbReference type="Proteomes" id="UP000299102">
    <property type="component" value="Unassembled WGS sequence"/>
</dbReference>
<name>A0A4C1VFA8_EUMVA</name>
<organism evidence="1 2">
    <name type="scientific">Eumeta variegata</name>
    <name type="common">Bagworm moth</name>
    <name type="synonym">Eumeta japonica</name>
    <dbReference type="NCBI Taxonomy" id="151549"/>
    <lineage>
        <taxon>Eukaryota</taxon>
        <taxon>Metazoa</taxon>
        <taxon>Ecdysozoa</taxon>
        <taxon>Arthropoda</taxon>
        <taxon>Hexapoda</taxon>
        <taxon>Insecta</taxon>
        <taxon>Pterygota</taxon>
        <taxon>Neoptera</taxon>
        <taxon>Endopterygota</taxon>
        <taxon>Lepidoptera</taxon>
        <taxon>Glossata</taxon>
        <taxon>Ditrysia</taxon>
        <taxon>Tineoidea</taxon>
        <taxon>Psychidae</taxon>
        <taxon>Oiketicinae</taxon>
        <taxon>Eumeta</taxon>
    </lineage>
</organism>